<dbReference type="OrthoDB" id="10268011at2759"/>
<evidence type="ECO:0000313" key="2">
    <source>
        <dbReference type="Proteomes" id="UP000250266"/>
    </source>
</evidence>
<dbReference type="GO" id="GO:0002100">
    <property type="term" value="P:tRNA wobble adenosine to inosine editing"/>
    <property type="evidence" value="ECO:0007669"/>
    <property type="project" value="InterPro"/>
</dbReference>
<dbReference type="AlphaFoldDB" id="A0A8E2JBU7"/>
<keyword evidence="2" id="KW-1185">Reference proteome</keyword>
<dbReference type="EMBL" id="KV745188">
    <property type="protein sequence ID" value="OCK76698.1"/>
    <property type="molecule type" value="Genomic_DNA"/>
</dbReference>
<sequence>MSAAVIADCVLATFDSLPAKRKPRQRDDGAREWVPLSGIVLSKGIIPSSFSIASSNSLSIF</sequence>
<gene>
    <name evidence="1" type="ORF">K432DRAFT_305805</name>
</gene>
<name>A0A8E2JBU7_9PEZI</name>
<protein>
    <submittedName>
        <fullName evidence="1">Uncharacterized protein</fullName>
    </submittedName>
</protein>
<accession>A0A8E2JBU7</accession>
<proteinExistence type="predicted"/>
<reference evidence="1 2" key="1">
    <citation type="journal article" date="2016" name="Nat. Commun.">
        <title>Ectomycorrhizal ecology is imprinted in the genome of the dominant symbiotic fungus Cenococcum geophilum.</title>
        <authorList>
            <consortium name="DOE Joint Genome Institute"/>
            <person name="Peter M."/>
            <person name="Kohler A."/>
            <person name="Ohm R.A."/>
            <person name="Kuo A."/>
            <person name="Krutzmann J."/>
            <person name="Morin E."/>
            <person name="Arend M."/>
            <person name="Barry K.W."/>
            <person name="Binder M."/>
            <person name="Choi C."/>
            <person name="Clum A."/>
            <person name="Copeland A."/>
            <person name="Grisel N."/>
            <person name="Haridas S."/>
            <person name="Kipfer T."/>
            <person name="LaButti K."/>
            <person name="Lindquist E."/>
            <person name="Lipzen A."/>
            <person name="Maire R."/>
            <person name="Meier B."/>
            <person name="Mihaltcheva S."/>
            <person name="Molinier V."/>
            <person name="Murat C."/>
            <person name="Poggeler S."/>
            <person name="Quandt C.A."/>
            <person name="Sperisen C."/>
            <person name="Tritt A."/>
            <person name="Tisserant E."/>
            <person name="Crous P.W."/>
            <person name="Henrissat B."/>
            <person name="Nehls U."/>
            <person name="Egli S."/>
            <person name="Spatafora J.W."/>
            <person name="Grigoriev I.V."/>
            <person name="Martin F.M."/>
        </authorList>
    </citation>
    <scope>NUCLEOTIDE SEQUENCE [LARGE SCALE GENOMIC DNA]</scope>
    <source>
        <strain evidence="1 2">CBS 459.81</strain>
    </source>
</reference>
<dbReference type="GO" id="GO:0043829">
    <property type="term" value="F:tRNA-specific adenosine-37 deaminase activity"/>
    <property type="evidence" value="ECO:0007669"/>
    <property type="project" value="TreeGrafter"/>
</dbReference>
<evidence type="ECO:0000313" key="1">
    <source>
        <dbReference type="EMBL" id="OCK76698.1"/>
    </source>
</evidence>
<dbReference type="PANTHER" id="PTHR47803">
    <property type="entry name" value="TRNA-SPECIFIC ADENOSINE DEAMINASE 1"/>
    <property type="match status" value="1"/>
</dbReference>
<organism evidence="1 2">
    <name type="scientific">Lepidopterella palustris CBS 459.81</name>
    <dbReference type="NCBI Taxonomy" id="1314670"/>
    <lineage>
        <taxon>Eukaryota</taxon>
        <taxon>Fungi</taxon>
        <taxon>Dikarya</taxon>
        <taxon>Ascomycota</taxon>
        <taxon>Pezizomycotina</taxon>
        <taxon>Dothideomycetes</taxon>
        <taxon>Pleosporomycetidae</taxon>
        <taxon>Mytilinidiales</taxon>
        <taxon>Argynnaceae</taxon>
        <taxon>Lepidopterella</taxon>
    </lineage>
</organism>
<dbReference type="PANTHER" id="PTHR47803:SF1">
    <property type="entry name" value="TRNA-SPECIFIC ADENOSINE DEAMINASE 1"/>
    <property type="match status" value="1"/>
</dbReference>
<dbReference type="InterPro" id="IPR042935">
    <property type="entry name" value="Tad1"/>
</dbReference>
<dbReference type="Proteomes" id="UP000250266">
    <property type="component" value="Unassembled WGS sequence"/>
</dbReference>